<keyword evidence="1" id="KW-0472">Membrane</keyword>
<organism evidence="2">
    <name type="scientific">Podoviridae sp. ctz6O13</name>
    <dbReference type="NCBI Taxonomy" id="2827757"/>
    <lineage>
        <taxon>Viruses</taxon>
        <taxon>Duplodnaviria</taxon>
        <taxon>Heunggongvirae</taxon>
        <taxon>Uroviricota</taxon>
        <taxon>Caudoviricetes</taxon>
    </lineage>
</organism>
<evidence type="ECO:0000313" key="2">
    <source>
        <dbReference type="EMBL" id="DAF63688.1"/>
    </source>
</evidence>
<reference evidence="2" key="1">
    <citation type="journal article" date="2021" name="Proc. Natl. Acad. Sci. U.S.A.">
        <title>A Catalog of Tens of Thousands of Viruses from Human Metagenomes Reveals Hidden Associations with Chronic Diseases.</title>
        <authorList>
            <person name="Tisza M.J."/>
            <person name="Buck C.B."/>
        </authorList>
    </citation>
    <scope>NUCLEOTIDE SEQUENCE</scope>
    <source>
        <strain evidence="2">Ctz6O13</strain>
    </source>
</reference>
<feature type="transmembrane region" description="Helical" evidence="1">
    <location>
        <begin position="6"/>
        <end position="26"/>
    </location>
</feature>
<protein>
    <submittedName>
        <fullName evidence="2">Uncharacterized protein</fullName>
    </submittedName>
</protein>
<accession>A0A8S5TKN3</accession>
<proteinExistence type="predicted"/>
<dbReference type="EMBL" id="BK032843">
    <property type="protein sequence ID" value="DAF63688.1"/>
    <property type="molecule type" value="Genomic_DNA"/>
</dbReference>
<name>A0A8S5TKN3_9CAUD</name>
<sequence>MLGRVWFFLLSDGLFCLFSTGFFVVLSGAEA</sequence>
<keyword evidence="1" id="KW-1133">Transmembrane helix</keyword>
<evidence type="ECO:0000256" key="1">
    <source>
        <dbReference type="SAM" id="Phobius"/>
    </source>
</evidence>
<keyword evidence="1" id="KW-0812">Transmembrane</keyword>